<evidence type="ECO:0000256" key="6">
    <source>
        <dbReference type="SAM" id="Phobius"/>
    </source>
</evidence>
<proteinExistence type="predicted"/>
<comment type="caution">
    <text evidence="7">The sequence shown here is derived from an EMBL/GenBank/DDBJ whole genome shotgun (WGS) entry which is preliminary data.</text>
</comment>
<dbReference type="NCBIfam" id="TIGR04409">
    <property type="entry name" value="LptC_YrbK"/>
    <property type="match status" value="1"/>
</dbReference>
<gene>
    <name evidence="7" type="primary">lptC</name>
    <name evidence="7" type="ORF">O1D97_15785</name>
</gene>
<dbReference type="InterPro" id="IPR010664">
    <property type="entry name" value="LipoPS_assembly_LptC-rel"/>
</dbReference>
<dbReference type="RefSeq" id="WP_269127130.1">
    <property type="nucleotide sequence ID" value="NZ_JAPUBN010000019.1"/>
</dbReference>
<accession>A0ABT4JXA2</accession>
<evidence type="ECO:0000256" key="3">
    <source>
        <dbReference type="ARBA" id="ARBA00022692"/>
    </source>
</evidence>
<dbReference type="Pfam" id="PF06835">
    <property type="entry name" value="LptC"/>
    <property type="match status" value="1"/>
</dbReference>
<keyword evidence="4 6" id="KW-1133">Transmembrane helix</keyword>
<organism evidence="7 8">
    <name type="scientific">Marinomonas phaeophyticola</name>
    <dbReference type="NCBI Taxonomy" id="3004091"/>
    <lineage>
        <taxon>Bacteria</taxon>
        <taxon>Pseudomonadati</taxon>
        <taxon>Pseudomonadota</taxon>
        <taxon>Gammaproteobacteria</taxon>
        <taxon>Oceanospirillales</taxon>
        <taxon>Oceanospirillaceae</taxon>
        <taxon>Marinomonas</taxon>
    </lineage>
</organism>
<keyword evidence="3 6" id="KW-0812">Transmembrane</keyword>
<evidence type="ECO:0000313" key="7">
    <source>
        <dbReference type="EMBL" id="MCZ2723036.1"/>
    </source>
</evidence>
<protein>
    <submittedName>
        <fullName evidence="7">LPS export ABC transporter periplasmic protein LptC</fullName>
    </submittedName>
</protein>
<dbReference type="InterPro" id="IPR052363">
    <property type="entry name" value="LPS_export_LptC"/>
</dbReference>
<evidence type="ECO:0000313" key="8">
    <source>
        <dbReference type="Proteomes" id="UP001149719"/>
    </source>
</evidence>
<feature type="transmembrane region" description="Helical" evidence="6">
    <location>
        <begin position="6"/>
        <end position="25"/>
    </location>
</feature>
<sequence>MKKWQLLPLFFGGLLLFFLAFYMGLTPKQSLIEAEALDSAPDYFLTDVDIKIFNQDGTAIETLSAKELKHYNESNESYLTQPNMSKSQQGNNWIAKSNFGLINDSSKDIYLNGDSEIIHTNYSGGTIHLNADIILYKETTQEIFATGNSYLLTEAGETQANDIGVNINDETISLSGEVNGQYKTAK</sequence>
<evidence type="ECO:0000256" key="4">
    <source>
        <dbReference type="ARBA" id="ARBA00022989"/>
    </source>
</evidence>
<evidence type="ECO:0000256" key="1">
    <source>
        <dbReference type="ARBA" id="ARBA00022475"/>
    </source>
</evidence>
<keyword evidence="1" id="KW-1003">Cell membrane</keyword>
<reference evidence="7" key="1">
    <citation type="submission" date="2022-12" db="EMBL/GenBank/DDBJ databases">
        <title>Marinomonas 15G1-11 sp. nov, isolated from marine algae.</title>
        <authorList>
            <person name="Butt M."/>
            <person name="Choi D.G."/>
            <person name="Kim J.M."/>
            <person name="Lee J.K."/>
            <person name="Baek J.H."/>
            <person name="Jeon C.O."/>
        </authorList>
    </citation>
    <scope>NUCLEOTIDE SEQUENCE</scope>
    <source>
        <strain evidence="7">15G1-11</strain>
    </source>
</reference>
<dbReference type="Gene3D" id="2.60.450.10">
    <property type="entry name" value="Lipopolysaccharide (LPS) transport protein A like domain"/>
    <property type="match status" value="1"/>
</dbReference>
<dbReference type="Proteomes" id="UP001149719">
    <property type="component" value="Unassembled WGS sequence"/>
</dbReference>
<keyword evidence="8" id="KW-1185">Reference proteome</keyword>
<name>A0ABT4JXA2_9GAMM</name>
<evidence type="ECO:0000256" key="5">
    <source>
        <dbReference type="ARBA" id="ARBA00023136"/>
    </source>
</evidence>
<evidence type="ECO:0000256" key="2">
    <source>
        <dbReference type="ARBA" id="ARBA00022519"/>
    </source>
</evidence>
<keyword evidence="2" id="KW-0997">Cell inner membrane</keyword>
<dbReference type="PANTHER" id="PTHR37481:SF1">
    <property type="entry name" value="LIPOPOLYSACCHARIDE EXPORT SYSTEM PROTEIN LPTC"/>
    <property type="match status" value="1"/>
</dbReference>
<dbReference type="EMBL" id="JAPUBN010000019">
    <property type="protein sequence ID" value="MCZ2723036.1"/>
    <property type="molecule type" value="Genomic_DNA"/>
</dbReference>
<keyword evidence="5 6" id="KW-0472">Membrane</keyword>
<dbReference type="PANTHER" id="PTHR37481">
    <property type="entry name" value="LIPOPOLYSACCHARIDE EXPORT SYSTEM PROTEIN LPTC"/>
    <property type="match status" value="1"/>
</dbReference>
<dbReference type="InterPro" id="IPR026265">
    <property type="entry name" value="LptC"/>
</dbReference>